<dbReference type="STRING" id="404380.Gbem_0733"/>
<dbReference type="HOGENOM" id="CLU_018247_0_1_7"/>
<comment type="caution">
    <text evidence="10">Lacks conserved residue(s) required for the propagation of feature annotation.</text>
</comment>
<dbReference type="KEGG" id="gbm:Gbem_0733"/>
<feature type="binding site" evidence="10">
    <location>
        <position position="209"/>
    </location>
    <ligand>
        <name>Mn(2+)</name>
        <dbReference type="ChEBI" id="CHEBI:29035"/>
    </ligand>
</feature>
<comment type="function">
    <text evidence="10">Involved in the gluconeogenesis. Catalyzes the conversion of oxaloacetate (OAA) to phosphoenolpyruvate (PEP) through direct phosphoryl transfer between the nucleoside triphosphate and OAA.</text>
</comment>
<keyword evidence="6 10" id="KW-0210">Decarboxylase</keyword>
<dbReference type="NCBIfam" id="TIGR00224">
    <property type="entry name" value="pckA"/>
    <property type="match status" value="1"/>
</dbReference>
<evidence type="ECO:0000256" key="5">
    <source>
        <dbReference type="ARBA" id="ARBA00022741"/>
    </source>
</evidence>
<comment type="pathway">
    <text evidence="1 10">Carbohydrate biosynthesis; gluconeogenesis.</text>
</comment>
<keyword evidence="8 10" id="KW-0456">Lyase</keyword>
<dbReference type="GO" id="GO:0004612">
    <property type="term" value="F:phosphoenolpyruvate carboxykinase (ATP) activity"/>
    <property type="evidence" value="ECO:0007669"/>
    <property type="project" value="UniProtKB-UniRule"/>
</dbReference>
<name>B5EE21_CITBB</name>
<keyword evidence="11" id="KW-0670">Pyruvate</keyword>
<dbReference type="PIRSF" id="PIRSF006294">
    <property type="entry name" value="PEP_crbxkin"/>
    <property type="match status" value="1"/>
</dbReference>
<dbReference type="Proteomes" id="UP000008825">
    <property type="component" value="Chromosome"/>
</dbReference>
<dbReference type="InterPro" id="IPR001272">
    <property type="entry name" value="PEP_carboxykinase_ATP"/>
</dbReference>
<evidence type="ECO:0000256" key="1">
    <source>
        <dbReference type="ARBA" id="ARBA00004742"/>
    </source>
</evidence>
<dbReference type="PROSITE" id="PS00532">
    <property type="entry name" value="PEPCK_ATP"/>
    <property type="match status" value="1"/>
</dbReference>
<keyword evidence="4 10" id="KW-0312">Gluconeogenesis</keyword>
<feature type="binding site" evidence="10">
    <location>
        <position position="331"/>
    </location>
    <ligand>
        <name>ATP</name>
        <dbReference type="ChEBI" id="CHEBI:30616"/>
    </ligand>
</feature>
<dbReference type="UniPathway" id="UPA00138"/>
<reference evidence="11 12" key="1">
    <citation type="submission" date="2008-07" db="EMBL/GenBank/DDBJ databases">
        <title>Complete sequence of Geobacter bemidjiensis BEM.</title>
        <authorList>
            <consortium name="US DOE Joint Genome Institute"/>
            <person name="Lucas S."/>
            <person name="Copeland A."/>
            <person name="Lapidus A."/>
            <person name="Glavina del Rio T."/>
            <person name="Dalin E."/>
            <person name="Tice H."/>
            <person name="Bruce D."/>
            <person name="Goodwin L."/>
            <person name="Pitluck S."/>
            <person name="Kiss H."/>
            <person name="Brettin T."/>
            <person name="Detter J.C."/>
            <person name="Han C."/>
            <person name="Kuske C.R."/>
            <person name="Schmutz J."/>
            <person name="Larimer F."/>
            <person name="Land M."/>
            <person name="Hauser L."/>
            <person name="Kyrpides N."/>
            <person name="Lykidis A."/>
            <person name="Lovley D."/>
            <person name="Richardson P."/>
        </authorList>
    </citation>
    <scope>NUCLEOTIDE SEQUENCE [LARGE SCALE GENOMIC DNA]</scope>
    <source>
        <strain evidence="12">ATCC BAA-1014 / DSM 16622 / JCM 12645 / Bem</strain>
    </source>
</reference>
<protein>
    <recommendedName>
        <fullName evidence="3 10">Phosphoenolpyruvate carboxykinase (ATP)</fullName>
        <shortName evidence="10">PCK</shortName>
        <shortName evidence="10">PEP carboxykinase</shortName>
        <shortName evidence="10">PEPCK</shortName>
        <ecNumber evidence="3 10">4.1.1.49</ecNumber>
    </recommendedName>
</protein>
<organism evidence="11 12">
    <name type="scientific">Citrifermentans bemidjiense (strain ATCC BAA-1014 / DSM 16622 / JCM 12645 / Bem)</name>
    <name type="common">Geobacter bemidjiensis</name>
    <dbReference type="NCBI Taxonomy" id="404380"/>
    <lineage>
        <taxon>Bacteria</taxon>
        <taxon>Pseudomonadati</taxon>
        <taxon>Thermodesulfobacteriota</taxon>
        <taxon>Desulfuromonadia</taxon>
        <taxon>Geobacterales</taxon>
        <taxon>Geobacteraceae</taxon>
        <taxon>Citrifermentans</taxon>
    </lineage>
</organism>
<dbReference type="CDD" id="cd00484">
    <property type="entry name" value="PEPCK_ATP"/>
    <property type="match status" value="1"/>
</dbReference>
<feature type="binding site" evidence="10">
    <location>
        <position position="265"/>
    </location>
    <ligand>
        <name>Mn(2+)</name>
        <dbReference type="ChEBI" id="CHEBI:29035"/>
    </ligand>
</feature>
<dbReference type="Gene3D" id="3.90.228.20">
    <property type="match status" value="1"/>
</dbReference>
<evidence type="ECO:0000256" key="9">
    <source>
        <dbReference type="ARBA" id="ARBA00047371"/>
    </source>
</evidence>
<comment type="cofactor">
    <cofactor evidence="10">
        <name>Mn(2+)</name>
        <dbReference type="ChEBI" id="CHEBI:29035"/>
    </cofactor>
    <text evidence="10">Binds 1 Mn(2+) ion per subunit.</text>
</comment>
<keyword evidence="5 10" id="KW-0547">Nucleotide-binding</keyword>
<feature type="binding site" evidence="10">
    <location>
        <position position="331"/>
    </location>
    <ligand>
        <name>substrate</name>
    </ligand>
</feature>
<feature type="binding site" evidence="10">
    <location>
        <position position="209"/>
    </location>
    <ligand>
        <name>substrate</name>
    </ligand>
</feature>
<evidence type="ECO:0000256" key="4">
    <source>
        <dbReference type="ARBA" id="ARBA00022432"/>
    </source>
</evidence>
<evidence type="ECO:0000256" key="2">
    <source>
        <dbReference type="ARBA" id="ARBA00006052"/>
    </source>
</evidence>
<dbReference type="EMBL" id="CP001124">
    <property type="protein sequence ID" value="ACH37759.1"/>
    <property type="molecule type" value="Genomic_DNA"/>
</dbReference>
<feature type="binding site" evidence="10">
    <location>
        <position position="228"/>
    </location>
    <ligand>
        <name>ATP</name>
        <dbReference type="ChEBI" id="CHEBI:30616"/>
    </ligand>
</feature>
<feature type="binding site" evidence="10">
    <location>
        <begin position="244"/>
        <end position="252"/>
    </location>
    <ligand>
        <name>ATP</name>
        <dbReference type="ChEBI" id="CHEBI:30616"/>
    </ligand>
</feature>
<dbReference type="GO" id="GO:0006094">
    <property type="term" value="P:gluconeogenesis"/>
    <property type="evidence" value="ECO:0007669"/>
    <property type="project" value="UniProtKB-UniRule"/>
</dbReference>
<comment type="similarity">
    <text evidence="2 10">Belongs to the phosphoenolpyruvate carboxykinase (ATP) family.</text>
</comment>
<keyword evidence="11" id="KW-0418">Kinase</keyword>
<dbReference type="GO" id="GO:0046872">
    <property type="term" value="F:metal ion binding"/>
    <property type="evidence" value="ECO:0007669"/>
    <property type="project" value="UniProtKB-KW"/>
</dbReference>
<dbReference type="Gene3D" id="3.40.449.10">
    <property type="entry name" value="Phosphoenolpyruvate Carboxykinase, domain 1"/>
    <property type="match status" value="1"/>
</dbReference>
<proteinExistence type="inferred from homology"/>
<dbReference type="PANTHER" id="PTHR30031:SF0">
    <property type="entry name" value="PHOSPHOENOLPYRUVATE CARBOXYKINASE (ATP)"/>
    <property type="match status" value="1"/>
</dbReference>
<accession>B5EE21</accession>
<dbReference type="InterPro" id="IPR015994">
    <property type="entry name" value="PEPCK_ATP_CS"/>
</dbReference>
<keyword evidence="10" id="KW-0963">Cytoplasm</keyword>
<evidence type="ECO:0000313" key="11">
    <source>
        <dbReference type="EMBL" id="ACH37759.1"/>
    </source>
</evidence>
<dbReference type="GO" id="GO:0005829">
    <property type="term" value="C:cytosol"/>
    <property type="evidence" value="ECO:0007669"/>
    <property type="project" value="TreeGrafter"/>
</dbReference>
<keyword evidence="11" id="KW-0808">Transferase</keyword>
<dbReference type="SUPFAM" id="SSF68923">
    <property type="entry name" value="PEP carboxykinase N-terminal domain"/>
    <property type="match status" value="1"/>
</dbReference>
<comment type="catalytic activity">
    <reaction evidence="9 10">
        <text>oxaloacetate + ATP = phosphoenolpyruvate + ADP + CO2</text>
        <dbReference type="Rhea" id="RHEA:18617"/>
        <dbReference type="ChEBI" id="CHEBI:16452"/>
        <dbReference type="ChEBI" id="CHEBI:16526"/>
        <dbReference type="ChEBI" id="CHEBI:30616"/>
        <dbReference type="ChEBI" id="CHEBI:58702"/>
        <dbReference type="ChEBI" id="CHEBI:456216"/>
        <dbReference type="EC" id="4.1.1.49"/>
    </reaction>
</comment>
<dbReference type="AlphaFoldDB" id="B5EE21"/>
<dbReference type="NCBIfam" id="NF006820">
    <property type="entry name" value="PRK09344.1-2"/>
    <property type="match status" value="1"/>
</dbReference>
<feature type="binding site" evidence="10">
    <location>
        <position position="293"/>
    </location>
    <ligand>
        <name>ATP</name>
        <dbReference type="ChEBI" id="CHEBI:30616"/>
    </ligand>
</feature>
<feature type="binding site" evidence="10">
    <location>
        <position position="203"/>
    </location>
    <ligand>
        <name>substrate</name>
    </ligand>
</feature>
<evidence type="ECO:0000313" key="12">
    <source>
        <dbReference type="Proteomes" id="UP000008825"/>
    </source>
</evidence>
<keyword evidence="10" id="KW-0464">Manganese</keyword>
<evidence type="ECO:0000256" key="6">
    <source>
        <dbReference type="ARBA" id="ARBA00022793"/>
    </source>
</evidence>
<dbReference type="GO" id="GO:0016301">
    <property type="term" value="F:kinase activity"/>
    <property type="evidence" value="ECO:0007669"/>
    <property type="project" value="UniProtKB-KW"/>
</dbReference>
<evidence type="ECO:0000256" key="3">
    <source>
        <dbReference type="ARBA" id="ARBA00012363"/>
    </source>
</evidence>
<dbReference type="HAMAP" id="MF_00453">
    <property type="entry name" value="PEPCK_ATP"/>
    <property type="match status" value="1"/>
</dbReference>
<evidence type="ECO:0000256" key="8">
    <source>
        <dbReference type="ARBA" id="ARBA00023239"/>
    </source>
</evidence>
<evidence type="ECO:0000256" key="7">
    <source>
        <dbReference type="ARBA" id="ARBA00022840"/>
    </source>
</evidence>
<feature type="binding site" evidence="10">
    <location>
        <position position="456"/>
    </location>
    <ligand>
        <name>ATP</name>
        <dbReference type="ChEBI" id="CHEBI:30616"/>
    </ligand>
</feature>
<dbReference type="Gene3D" id="2.170.8.10">
    <property type="entry name" value="Phosphoenolpyruvate Carboxykinase, domain 2"/>
    <property type="match status" value="1"/>
</dbReference>
<dbReference type="EC" id="4.1.1.49" evidence="3 10"/>
<evidence type="ECO:0000256" key="10">
    <source>
        <dbReference type="HAMAP-Rule" id="MF_00453"/>
    </source>
</evidence>
<feature type="binding site" evidence="10">
    <location>
        <position position="209"/>
    </location>
    <ligand>
        <name>ATP</name>
        <dbReference type="ChEBI" id="CHEBI:30616"/>
    </ligand>
</feature>
<dbReference type="InterPro" id="IPR013035">
    <property type="entry name" value="PEP_carboxykinase_C"/>
</dbReference>
<feature type="binding site" evidence="10">
    <location>
        <position position="68"/>
    </location>
    <ligand>
        <name>substrate</name>
    </ligand>
</feature>
<dbReference type="Pfam" id="PF01293">
    <property type="entry name" value="PEPCK_ATP"/>
    <property type="match status" value="1"/>
</dbReference>
<keyword evidence="10" id="KW-0479">Metal-binding</keyword>
<reference evidence="11 12" key="2">
    <citation type="journal article" date="2010" name="BMC Genomics">
        <title>The genome of Geobacter bemidjiensis, exemplar for the subsurface clade of Geobacter species that predominate in Fe(III)-reducing subsurface environments.</title>
        <authorList>
            <person name="Aklujkar M."/>
            <person name="Young N.D."/>
            <person name="Holmes D."/>
            <person name="Chavan M."/>
            <person name="Risso C."/>
            <person name="Kiss H.E."/>
            <person name="Han C.S."/>
            <person name="Land M.L."/>
            <person name="Lovley D.R."/>
        </authorList>
    </citation>
    <scope>NUCLEOTIDE SEQUENCE [LARGE SCALE GENOMIC DNA]</scope>
    <source>
        <strain evidence="12">ATCC BAA-1014 / DSM 16622 / JCM 12645 / Bem</strain>
    </source>
</reference>
<dbReference type="NCBIfam" id="NF006821">
    <property type="entry name" value="PRK09344.1-3"/>
    <property type="match status" value="1"/>
</dbReference>
<dbReference type="SUPFAM" id="SSF53795">
    <property type="entry name" value="PEP carboxykinase-like"/>
    <property type="match status" value="1"/>
</dbReference>
<dbReference type="InterPro" id="IPR008210">
    <property type="entry name" value="PEP_carboxykinase_N"/>
</dbReference>
<feature type="binding site" evidence="10">
    <location>
        <position position="228"/>
    </location>
    <ligand>
        <name>Mn(2+)</name>
        <dbReference type="ChEBI" id="CHEBI:29035"/>
    </ligand>
</feature>
<keyword evidence="7 10" id="KW-0067">ATP-binding</keyword>
<keyword evidence="12" id="KW-1185">Reference proteome</keyword>
<dbReference type="eggNOG" id="COG1866">
    <property type="taxonomic scope" value="Bacteria"/>
</dbReference>
<comment type="subcellular location">
    <subcellularLocation>
        <location evidence="10">Cytoplasm</location>
    </subcellularLocation>
</comment>
<dbReference type="PANTHER" id="PTHR30031">
    <property type="entry name" value="PHOSPHOENOLPYRUVATE CARBOXYKINASE ATP"/>
    <property type="match status" value="1"/>
</dbReference>
<sequence>MRIKKGGAVRFNDITRGSGLEQHGITNPNLIYWTSPTSVLYEQVVRRGEGLISHLGALTVKTGHYTGRAANDKFIVDEPESSSHINWGKVNRPFPPESFDHLYKKMTNYMQGRDLFVQDCFAGASPEHRIPVRIISERAWHALFARNMFLRATPEELLTHNTEFTVIDLPAFHAQPKADGTNSEAFIIINFARKLVIIGGTSYAGEIKKSIFTVLNYLLPQKGVMSMHCSANAGEKGEVAIFFGLSGTGKTTLSAASNRLLIGDDEHGWDDAGVFNFEGGCYAKVINLSPQSEPEIYQCTRKFGTILENVAIDTISRRIDLDDASFTENTRASYPITHIPNIVGAGAGGHPNHVIMLTCDAFGVLPPIARLTPAQAMYHFLSGYTAKVAGTEAGVTEPQATFSACFGAPFMALRPSLYADLLGKKIASHQVSCWLVNTGWSGGGPGVGERMKIAYSRALVNAALDGTLGAGSFVKDPVFGLDIPTACPGLPADILNPRNVWSDKGAYDATAQKLVEMFRHNFEQFKSTTSPEIASVL</sequence>
<dbReference type="GO" id="GO:0005524">
    <property type="term" value="F:ATP binding"/>
    <property type="evidence" value="ECO:0007669"/>
    <property type="project" value="UniProtKB-UniRule"/>
</dbReference>
<gene>
    <name evidence="10" type="primary">pckA</name>
    <name evidence="11" type="ordered locus">Gbem_0733</name>
</gene>